<evidence type="ECO:0000313" key="2">
    <source>
        <dbReference type="EMBL" id="MEA5443922.1"/>
    </source>
</evidence>
<dbReference type="RefSeq" id="WP_323357877.1">
    <property type="nucleotide sequence ID" value="NZ_JAYGHY010000078.1"/>
</dbReference>
<dbReference type="Proteomes" id="UP001302329">
    <property type="component" value="Unassembled WGS sequence"/>
</dbReference>
<organism evidence="2 3">
    <name type="scientific">Cyanobium gracile UHCC 0281</name>
    <dbReference type="NCBI Taxonomy" id="3110309"/>
    <lineage>
        <taxon>Bacteria</taxon>
        <taxon>Bacillati</taxon>
        <taxon>Cyanobacteriota</taxon>
        <taxon>Cyanophyceae</taxon>
        <taxon>Synechococcales</taxon>
        <taxon>Prochlorococcaceae</taxon>
        <taxon>Cyanobium</taxon>
    </lineage>
</organism>
<keyword evidence="1" id="KW-0732">Signal</keyword>
<feature type="chain" id="PRO_5045451527" evidence="1">
    <location>
        <begin position="26"/>
        <end position="197"/>
    </location>
</feature>
<proteinExistence type="predicted"/>
<name>A0ABU5T0W1_9CYAN</name>
<dbReference type="EMBL" id="JAYGHY010000078">
    <property type="protein sequence ID" value="MEA5443922.1"/>
    <property type="molecule type" value="Genomic_DNA"/>
</dbReference>
<protein>
    <submittedName>
        <fullName evidence="2">Uncharacterized protein</fullName>
    </submittedName>
</protein>
<accession>A0ABU5T0W1</accession>
<evidence type="ECO:0000256" key="1">
    <source>
        <dbReference type="SAM" id="SignalP"/>
    </source>
</evidence>
<evidence type="ECO:0000313" key="3">
    <source>
        <dbReference type="Proteomes" id="UP001302329"/>
    </source>
</evidence>
<comment type="caution">
    <text evidence="2">The sequence shown here is derived from an EMBL/GenBank/DDBJ whole genome shotgun (WGS) entry which is preliminary data.</text>
</comment>
<feature type="signal peptide" evidence="1">
    <location>
        <begin position="1"/>
        <end position="25"/>
    </location>
</feature>
<gene>
    <name evidence="2" type="ORF">VB739_15290</name>
</gene>
<reference evidence="2 3" key="1">
    <citation type="submission" date="2023-12" db="EMBL/GenBank/DDBJ databases">
        <title>Baltic Sea Cyanobacteria.</title>
        <authorList>
            <person name="Delbaje E."/>
            <person name="Fewer D.P."/>
            <person name="Shishido T.K."/>
        </authorList>
    </citation>
    <scope>NUCLEOTIDE SEQUENCE [LARGE SCALE GENOMIC DNA]</scope>
    <source>
        <strain evidence="2 3">UHCC 0281</strain>
    </source>
</reference>
<sequence>MLNRFRSFGACPLRLGPALPMASLAAFTLAAAFVTGALVTVASSLVLSRPAAAQDDSRSNAESRPKGFKVLLDRVTHRGREVVGIYGQVSEPTQPGMWRVQVWEELDDRVTVATDKIGCSPTSPLRITGSARRLVIRELNPGGVITPANRLDHLMWWAVCVPEQAGKDPASLGPVARQLGYSGRLPERQQVVLGPGR</sequence>
<keyword evidence="3" id="KW-1185">Reference proteome</keyword>